<gene>
    <name evidence="1" type="ORF">C8Q71DRAFT_743503</name>
</gene>
<dbReference type="GeneID" id="72003623"/>
<sequence>MGARSPLDSAKAARLTSYRTCCASAFVSGLRSEYPSPPRPALAGPWPHRLARRIRNTAASLEPEEGVMCAHRYGNNKTSAVVLSCCLWVGSKHGVSVVTYEPEGWGVALGHVAGTERSSCSYVLASSRRRSARLRLECADGCGGVSVSSKASTALDDESCLWPLCVDVCPSVHFAAREARSSRKLDSDYSCAVGSKLIFPLFALRELLLLVFFRQKSVYAPAELCQRAGDEI</sequence>
<dbReference type="RefSeq" id="XP_047782580.1">
    <property type="nucleotide sequence ID" value="XM_047922891.1"/>
</dbReference>
<accession>A0ABQ8KR57</accession>
<keyword evidence="2" id="KW-1185">Reference proteome</keyword>
<dbReference type="EMBL" id="JADCUA010000004">
    <property type="protein sequence ID" value="KAH9841114.1"/>
    <property type="molecule type" value="Genomic_DNA"/>
</dbReference>
<evidence type="ECO:0000313" key="1">
    <source>
        <dbReference type="EMBL" id="KAH9841114.1"/>
    </source>
</evidence>
<dbReference type="Proteomes" id="UP000814176">
    <property type="component" value="Unassembled WGS sequence"/>
</dbReference>
<proteinExistence type="predicted"/>
<organism evidence="1 2">
    <name type="scientific">Rhodofomes roseus</name>
    <dbReference type="NCBI Taxonomy" id="34475"/>
    <lineage>
        <taxon>Eukaryota</taxon>
        <taxon>Fungi</taxon>
        <taxon>Dikarya</taxon>
        <taxon>Basidiomycota</taxon>
        <taxon>Agaricomycotina</taxon>
        <taxon>Agaricomycetes</taxon>
        <taxon>Polyporales</taxon>
        <taxon>Rhodofomes</taxon>
    </lineage>
</organism>
<name>A0ABQ8KR57_9APHY</name>
<comment type="caution">
    <text evidence="1">The sequence shown here is derived from an EMBL/GenBank/DDBJ whole genome shotgun (WGS) entry which is preliminary data.</text>
</comment>
<reference evidence="1 2" key="1">
    <citation type="journal article" date="2021" name="Environ. Microbiol.">
        <title>Gene family expansions and transcriptome signatures uncover fungal adaptations to wood decay.</title>
        <authorList>
            <person name="Hage H."/>
            <person name="Miyauchi S."/>
            <person name="Viragh M."/>
            <person name="Drula E."/>
            <person name="Min B."/>
            <person name="Chaduli D."/>
            <person name="Navarro D."/>
            <person name="Favel A."/>
            <person name="Norest M."/>
            <person name="Lesage-Meessen L."/>
            <person name="Balint B."/>
            <person name="Merenyi Z."/>
            <person name="de Eugenio L."/>
            <person name="Morin E."/>
            <person name="Martinez A.T."/>
            <person name="Baldrian P."/>
            <person name="Stursova M."/>
            <person name="Martinez M.J."/>
            <person name="Novotny C."/>
            <person name="Magnuson J.K."/>
            <person name="Spatafora J.W."/>
            <person name="Maurice S."/>
            <person name="Pangilinan J."/>
            <person name="Andreopoulos W."/>
            <person name="LaButti K."/>
            <person name="Hundley H."/>
            <person name="Na H."/>
            <person name="Kuo A."/>
            <person name="Barry K."/>
            <person name="Lipzen A."/>
            <person name="Henrissat B."/>
            <person name="Riley R."/>
            <person name="Ahrendt S."/>
            <person name="Nagy L.G."/>
            <person name="Grigoriev I.V."/>
            <person name="Martin F."/>
            <person name="Rosso M.N."/>
        </authorList>
    </citation>
    <scope>NUCLEOTIDE SEQUENCE [LARGE SCALE GENOMIC DNA]</scope>
    <source>
        <strain evidence="1 2">CIRM-BRFM 1785</strain>
    </source>
</reference>
<evidence type="ECO:0000313" key="2">
    <source>
        <dbReference type="Proteomes" id="UP000814176"/>
    </source>
</evidence>
<protein>
    <submittedName>
        <fullName evidence="1">Uncharacterized protein</fullName>
    </submittedName>
</protein>